<gene>
    <name evidence="10 14" type="primary">miaA</name>
    <name evidence="14" type="ORF">ABUH87_01805</name>
</gene>
<proteinExistence type="inferred from homology"/>
<dbReference type="Gene3D" id="1.10.20.140">
    <property type="match status" value="1"/>
</dbReference>
<evidence type="ECO:0000256" key="1">
    <source>
        <dbReference type="ARBA" id="ARBA00001946"/>
    </source>
</evidence>
<keyword evidence="8 10" id="KW-0460">Magnesium</keyword>
<comment type="caution">
    <text evidence="14">The sequence shown here is derived from an EMBL/GenBank/DDBJ whole genome shotgun (WGS) entry which is preliminary data.</text>
</comment>
<feature type="site" description="Interaction with substrate tRNA" evidence="10">
    <location>
        <position position="121"/>
    </location>
</feature>
<dbReference type="SUPFAM" id="SSF52540">
    <property type="entry name" value="P-loop containing nucleoside triphosphate hydrolases"/>
    <property type="match status" value="1"/>
</dbReference>
<keyword evidence="5 10" id="KW-0819">tRNA processing</keyword>
<dbReference type="PANTHER" id="PTHR11088:SF60">
    <property type="entry name" value="TRNA DIMETHYLALLYLTRANSFERASE"/>
    <property type="match status" value="1"/>
</dbReference>
<name>A0ABV3R7K7_9SPHN</name>
<comment type="catalytic activity">
    <reaction evidence="9 10 11">
        <text>adenosine(37) in tRNA + dimethylallyl diphosphate = N(6)-dimethylallyladenosine(37) in tRNA + diphosphate</text>
        <dbReference type="Rhea" id="RHEA:26482"/>
        <dbReference type="Rhea" id="RHEA-COMP:10162"/>
        <dbReference type="Rhea" id="RHEA-COMP:10375"/>
        <dbReference type="ChEBI" id="CHEBI:33019"/>
        <dbReference type="ChEBI" id="CHEBI:57623"/>
        <dbReference type="ChEBI" id="CHEBI:74411"/>
        <dbReference type="ChEBI" id="CHEBI:74415"/>
        <dbReference type="EC" id="2.5.1.75"/>
    </reaction>
</comment>
<evidence type="ECO:0000256" key="4">
    <source>
        <dbReference type="ARBA" id="ARBA00022679"/>
    </source>
</evidence>
<evidence type="ECO:0000256" key="10">
    <source>
        <dbReference type="HAMAP-Rule" id="MF_00185"/>
    </source>
</evidence>
<feature type="region of interest" description="Interaction with substrate tRNA" evidence="10">
    <location>
        <begin position="55"/>
        <end position="58"/>
    </location>
</feature>
<evidence type="ECO:0000256" key="7">
    <source>
        <dbReference type="ARBA" id="ARBA00022840"/>
    </source>
</evidence>
<reference evidence="14 15" key="1">
    <citation type="submission" date="2024-06" db="EMBL/GenBank/DDBJ databases">
        <title>Novosphingobium rhizovicinus M1R2S20.</title>
        <authorList>
            <person name="Sun J.-Q."/>
        </authorList>
    </citation>
    <scope>NUCLEOTIDE SEQUENCE [LARGE SCALE GENOMIC DNA]</scope>
    <source>
        <strain evidence="14 15">M1R2S20</strain>
    </source>
</reference>
<dbReference type="Proteomes" id="UP001556118">
    <property type="component" value="Unassembled WGS sequence"/>
</dbReference>
<dbReference type="InterPro" id="IPR018022">
    <property type="entry name" value="IPT"/>
</dbReference>
<accession>A0ABV3R7K7</accession>
<dbReference type="EMBL" id="JBFNXR010000017">
    <property type="protein sequence ID" value="MEW9853915.1"/>
    <property type="molecule type" value="Genomic_DNA"/>
</dbReference>
<evidence type="ECO:0000256" key="2">
    <source>
        <dbReference type="ARBA" id="ARBA00003213"/>
    </source>
</evidence>
<dbReference type="EC" id="2.5.1.75" evidence="10"/>
<dbReference type="PANTHER" id="PTHR11088">
    <property type="entry name" value="TRNA DIMETHYLALLYLTRANSFERASE"/>
    <property type="match status" value="1"/>
</dbReference>
<feature type="binding site" evidence="10">
    <location>
        <begin position="25"/>
        <end position="32"/>
    </location>
    <ligand>
        <name>ATP</name>
        <dbReference type="ChEBI" id="CHEBI:30616"/>
    </ligand>
</feature>
<keyword evidence="15" id="KW-1185">Reference proteome</keyword>
<dbReference type="RefSeq" id="WP_367768478.1">
    <property type="nucleotide sequence ID" value="NZ_JBFNXR010000017.1"/>
</dbReference>
<evidence type="ECO:0000256" key="6">
    <source>
        <dbReference type="ARBA" id="ARBA00022741"/>
    </source>
</evidence>
<keyword evidence="7 10" id="KW-0067">ATP-binding</keyword>
<feature type="site" description="Interaction with substrate tRNA" evidence="10">
    <location>
        <position position="143"/>
    </location>
</feature>
<evidence type="ECO:0000256" key="3">
    <source>
        <dbReference type="ARBA" id="ARBA00005842"/>
    </source>
</evidence>
<comment type="cofactor">
    <cofactor evidence="1 10">
        <name>Mg(2+)</name>
        <dbReference type="ChEBI" id="CHEBI:18420"/>
    </cofactor>
</comment>
<protein>
    <recommendedName>
        <fullName evidence="10">tRNA dimethylallyltransferase</fullName>
        <ecNumber evidence="10">2.5.1.75</ecNumber>
    </recommendedName>
    <alternativeName>
        <fullName evidence="10">Dimethylallyl diphosphate:tRNA dimethylallyltransferase</fullName>
        <shortName evidence="10">DMAPP:tRNA dimethylallyltransferase</shortName>
        <shortName evidence="10">DMATase</shortName>
    </alternativeName>
    <alternativeName>
        <fullName evidence="10">Isopentenyl-diphosphate:tRNA isopentenyltransferase</fullName>
        <shortName evidence="10">IPP transferase</shortName>
        <shortName evidence="10">IPPT</shortName>
        <shortName evidence="10">IPTase</shortName>
    </alternativeName>
</protein>
<keyword evidence="4 10" id="KW-0808">Transferase</keyword>
<dbReference type="Gene3D" id="3.40.50.300">
    <property type="entry name" value="P-loop containing nucleotide triphosphate hydrolases"/>
    <property type="match status" value="1"/>
</dbReference>
<evidence type="ECO:0000256" key="9">
    <source>
        <dbReference type="ARBA" id="ARBA00049563"/>
    </source>
</evidence>
<dbReference type="Pfam" id="PF01715">
    <property type="entry name" value="IPPT"/>
    <property type="match status" value="1"/>
</dbReference>
<sequence>MSNTNSSDWFLRPDPARPPLALIAGPTASGKSDCAVALAQAIEARGKRAVVINADSAQVYSDLAVLSARPSVEEMGGIEHRLFGTWDGAQGCSAANWAAAARAEIEAVHSQDGVPVLVGGTGLYIRTLLDGIAPVPPIDETVRSEVRALPVAAAYAALCKEDPERAARLAPADATRVARALEVIRSTGRSLTAWQARMEGGIGDRISLRAAILLPEREALYGRCDARFTRMIEHGAIEEVSRLLERQLDPDLPVMRAIGVPELAAFLRREIPLEEARRRGAQATRNYAKRQFTWLRHQPPPEWSRIMASNYTSNDLHIIILRTFGLT</sequence>
<evidence type="ECO:0000256" key="11">
    <source>
        <dbReference type="RuleBase" id="RU003783"/>
    </source>
</evidence>
<keyword evidence="6 10" id="KW-0547">Nucleotide-binding</keyword>
<dbReference type="InterPro" id="IPR027417">
    <property type="entry name" value="P-loop_NTPase"/>
</dbReference>
<evidence type="ECO:0000256" key="12">
    <source>
        <dbReference type="RuleBase" id="RU003784"/>
    </source>
</evidence>
<dbReference type="InterPro" id="IPR039657">
    <property type="entry name" value="Dimethylallyltransferase"/>
</dbReference>
<evidence type="ECO:0000256" key="13">
    <source>
        <dbReference type="RuleBase" id="RU003785"/>
    </source>
</evidence>
<dbReference type="GO" id="GO:0052381">
    <property type="term" value="F:tRNA dimethylallyltransferase activity"/>
    <property type="evidence" value="ECO:0007669"/>
    <property type="project" value="UniProtKB-EC"/>
</dbReference>
<dbReference type="HAMAP" id="MF_00185">
    <property type="entry name" value="IPP_trans"/>
    <property type="match status" value="1"/>
</dbReference>
<evidence type="ECO:0000256" key="5">
    <source>
        <dbReference type="ARBA" id="ARBA00022694"/>
    </source>
</evidence>
<evidence type="ECO:0000256" key="8">
    <source>
        <dbReference type="ARBA" id="ARBA00022842"/>
    </source>
</evidence>
<comment type="subunit">
    <text evidence="10">Monomer.</text>
</comment>
<feature type="binding site" evidence="10">
    <location>
        <begin position="27"/>
        <end position="32"/>
    </location>
    <ligand>
        <name>substrate</name>
    </ligand>
</feature>
<comment type="function">
    <text evidence="2 10 12">Catalyzes the transfer of a dimethylallyl group onto the adenine at position 37 in tRNAs that read codons beginning with uridine, leading to the formation of N6-(dimethylallyl)adenosine (i(6)A).</text>
</comment>
<dbReference type="NCBIfam" id="TIGR00174">
    <property type="entry name" value="miaA"/>
    <property type="match status" value="1"/>
</dbReference>
<comment type="caution">
    <text evidence="10">Lacks conserved residue(s) required for the propagation of feature annotation.</text>
</comment>
<organism evidence="14 15">
    <name type="scientific">Novosphingobium rhizovicinum</name>
    <dbReference type="NCBI Taxonomy" id="3228928"/>
    <lineage>
        <taxon>Bacteria</taxon>
        <taxon>Pseudomonadati</taxon>
        <taxon>Pseudomonadota</taxon>
        <taxon>Alphaproteobacteria</taxon>
        <taxon>Sphingomonadales</taxon>
        <taxon>Sphingomonadaceae</taxon>
        <taxon>Novosphingobium</taxon>
    </lineage>
</organism>
<evidence type="ECO:0000313" key="15">
    <source>
        <dbReference type="Proteomes" id="UP001556118"/>
    </source>
</evidence>
<evidence type="ECO:0000313" key="14">
    <source>
        <dbReference type="EMBL" id="MEW9853915.1"/>
    </source>
</evidence>
<comment type="similarity">
    <text evidence="3 10 13">Belongs to the IPP transferase family.</text>
</comment>